<dbReference type="EMBL" id="KQ769844">
    <property type="protein sequence ID" value="OAD52794.1"/>
    <property type="molecule type" value="Genomic_DNA"/>
</dbReference>
<feature type="compositionally biased region" description="Acidic residues" evidence="1">
    <location>
        <begin position="143"/>
        <end position="152"/>
    </location>
</feature>
<feature type="compositionally biased region" description="Basic and acidic residues" evidence="1">
    <location>
        <begin position="107"/>
        <end position="119"/>
    </location>
</feature>
<feature type="compositionally biased region" description="Basic and acidic residues" evidence="1">
    <location>
        <begin position="44"/>
        <end position="57"/>
    </location>
</feature>
<evidence type="ECO:0000313" key="3">
    <source>
        <dbReference type="Proteomes" id="UP000250275"/>
    </source>
</evidence>
<dbReference type="Proteomes" id="UP000250275">
    <property type="component" value="Unassembled WGS sequence"/>
</dbReference>
<sequence>MCSSRGDSTRAGQRGQDDERRNVCVLWKRRKKEKEEEEDEEGKESERKNLGSGEKRLRYPQSPKSSPIPSHPIPSHPIPSHPIPSHPIPSFRCPRVCHAVRLNAKGPTEREQKVTERAGKGKIRSQQQAGGKTKNRPAYIELACDDDDDDDRDCGGGGGGGCDDDDEGGTHT</sequence>
<feature type="region of interest" description="Disordered" evidence="1">
    <location>
        <begin position="1"/>
        <end position="172"/>
    </location>
</feature>
<feature type="compositionally biased region" description="Pro residues" evidence="1">
    <location>
        <begin position="69"/>
        <end position="87"/>
    </location>
</feature>
<evidence type="ECO:0000256" key="1">
    <source>
        <dbReference type="SAM" id="MobiDB-lite"/>
    </source>
</evidence>
<protein>
    <submittedName>
        <fullName evidence="2">Uncharacterized protein</fullName>
    </submittedName>
</protein>
<proteinExistence type="predicted"/>
<reference evidence="2 3" key="1">
    <citation type="submission" date="2015-07" db="EMBL/GenBank/DDBJ databases">
        <title>The genome of Eufriesea mexicana.</title>
        <authorList>
            <person name="Pan H."/>
            <person name="Kapheim K."/>
        </authorList>
    </citation>
    <scope>NUCLEOTIDE SEQUENCE [LARGE SCALE GENOMIC DNA]</scope>
    <source>
        <strain evidence="2">0111107269</strain>
        <tissue evidence="2">Whole body</tissue>
    </source>
</reference>
<feature type="compositionally biased region" description="Acidic residues" evidence="1">
    <location>
        <begin position="162"/>
        <end position="172"/>
    </location>
</feature>
<name>A0A310S5I4_9HYME</name>
<accession>A0A310S5I4</accession>
<evidence type="ECO:0000313" key="2">
    <source>
        <dbReference type="EMBL" id="OAD52794.1"/>
    </source>
</evidence>
<dbReference type="AlphaFoldDB" id="A0A310S5I4"/>
<keyword evidence="3" id="KW-1185">Reference proteome</keyword>
<organism evidence="2 3">
    <name type="scientific">Eufriesea mexicana</name>
    <dbReference type="NCBI Taxonomy" id="516756"/>
    <lineage>
        <taxon>Eukaryota</taxon>
        <taxon>Metazoa</taxon>
        <taxon>Ecdysozoa</taxon>
        <taxon>Arthropoda</taxon>
        <taxon>Hexapoda</taxon>
        <taxon>Insecta</taxon>
        <taxon>Pterygota</taxon>
        <taxon>Neoptera</taxon>
        <taxon>Endopterygota</taxon>
        <taxon>Hymenoptera</taxon>
        <taxon>Apocrita</taxon>
        <taxon>Aculeata</taxon>
        <taxon>Apoidea</taxon>
        <taxon>Anthophila</taxon>
        <taxon>Apidae</taxon>
        <taxon>Eufriesea</taxon>
    </lineage>
</organism>
<gene>
    <name evidence="2" type="ORF">WN48_00244</name>
</gene>